<accession>A0AAE1PQ07</accession>
<keyword evidence="8" id="KW-0966">Cell projection</keyword>
<reference evidence="13" key="1">
    <citation type="submission" date="2023-11" db="EMBL/GenBank/DDBJ databases">
        <title>Genome assemblies of two species of porcelain crab, Petrolisthes cinctipes and Petrolisthes manimaculis (Anomura: Porcellanidae).</title>
        <authorList>
            <person name="Angst P."/>
        </authorList>
    </citation>
    <scope>NUCLEOTIDE SEQUENCE</scope>
    <source>
        <strain evidence="13">PB745_02</strain>
        <tissue evidence="13">Gill</tissue>
    </source>
</reference>
<dbReference type="InterPro" id="IPR036770">
    <property type="entry name" value="Ankyrin_rpt-contain_sf"/>
</dbReference>
<feature type="repeat" description="ANK" evidence="9">
    <location>
        <begin position="43"/>
        <end position="75"/>
    </location>
</feature>
<dbReference type="AlphaFoldDB" id="A0AAE1PQ07"/>
<evidence type="ECO:0000313" key="14">
    <source>
        <dbReference type="Proteomes" id="UP001292094"/>
    </source>
</evidence>
<dbReference type="GO" id="GO:0005929">
    <property type="term" value="C:cilium"/>
    <property type="evidence" value="ECO:0007669"/>
    <property type="project" value="UniProtKB-SubCell"/>
</dbReference>
<dbReference type="Proteomes" id="UP001292094">
    <property type="component" value="Unassembled WGS sequence"/>
</dbReference>
<evidence type="ECO:0000256" key="10">
    <source>
        <dbReference type="PROSITE-ProRule" id="PRU00134"/>
    </source>
</evidence>
<feature type="compositionally biased region" description="Basic and acidic residues" evidence="11">
    <location>
        <begin position="380"/>
        <end position="389"/>
    </location>
</feature>
<evidence type="ECO:0000256" key="3">
    <source>
        <dbReference type="ARBA" id="ARBA00022737"/>
    </source>
</evidence>
<dbReference type="PROSITE" id="PS50297">
    <property type="entry name" value="ANK_REP_REGION"/>
    <property type="match status" value="2"/>
</dbReference>
<comment type="caution">
    <text evidence="13">The sequence shown here is derived from an EMBL/GenBank/DDBJ whole genome shotgun (WGS) entry which is preliminary data.</text>
</comment>
<keyword evidence="4 10" id="KW-0863">Zinc-finger</keyword>
<protein>
    <recommendedName>
        <fullName evidence="12">MYND-type domain-containing protein</fullName>
    </recommendedName>
</protein>
<dbReference type="PROSITE" id="PS01360">
    <property type="entry name" value="ZF_MYND_1"/>
    <property type="match status" value="1"/>
</dbReference>
<keyword evidence="3" id="KW-0677">Repeat</keyword>
<organism evidence="13 14">
    <name type="scientific">Petrolisthes manimaculis</name>
    <dbReference type="NCBI Taxonomy" id="1843537"/>
    <lineage>
        <taxon>Eukaryota</taxon>
        <taxon>Metazoa</taxon>
        <taxon>Ecdysozoa</taxon>
        <taxon>Arthropoda</taxon>
        <taxon>Crustacea</taxon>
        <taxon>Multicrustacea</taxon>
        <taxon>Malacostraca</taxon>
        <taxon>Eumalacostraca</taxon>
        <taxon>Eucarida</taxon>
        <taxon>Decapoda</taxon>
        <taxon>Pleocyemata</taxon>
        <taxon>Anomura</taxon>
        <taxon>Galatheoidea</taxon>
        <taxon>Porcellanidae</taxon>
        <taxon>Petrolisthes</taxon>
    </lineage>
</organism>
<feature type="domain" description="MYND-type" evidence="12">
    <location>
        <begin position="328"/>
        <end position="366"/>
    </location>
</feature>
<dbReference type="SUPFAM" id="SSF48403">
    <property type="entry name" value="Ankyrin repeat"/>
    <property type="match status" value="1"/>
</dbReference>
<evidence type="ECO:0000256" key="6">
    <source>
        <dbReference type="ARBA" id="ARBA00023043"/>
    </source>
</evidence>
<evidence type="ECO:0000256" key="9">
    <source>
        <dbReference type="PROSITE-ProRule" id="PRU00023"/>
    </source>
</evidence>
<evidence type="ECO:0000256" key="1">
    <source>
        <dbReference type="ARBA" id="ARBA00004138"/>
    </source>
</evidence>
<keyword evidence="2" id="KW-0479">Metal-binding</keyword>
<dbReference type="PROSITE" id="PS50865">
    <property type="entry name" value="ZF_MYND_2"/>
    <property type="match status" value="1"/>
</dbReference>
<dbReference type="PROSITE" id="PS50088">
    <property type="entry name" value="ANK_REPEAT"/>
    <property type="match status" value="2"/>
</dbReference>
<dbReference type="GO" id="GO:0008270">
    <property type="term" value="F:zinc ion binding"/>
    <property type="evidence" value="ECO:0007669"/>
    <property type="project" value="UniProtKB-KW"/>
</dbReference>
<dbReference type="EMBL" id="JAWZYT010001462">
    <property type="protein sequence ID" value="KAK4311936.1"/>
    <property type="molecule type" value="Genomic_DNA"/>
</dbReference>
<dbReference type="InterPro" id="IPR002893">
    <property type="entry name" value="Znf_MYND"/>
</dbReference>
<dbReference type="Gene3D" id="1.25.40.20">
    <property type="entry name" value="Ankyrin repeat-containing domain"/>
    <property type="match status" value="1"/>
</dbReference>
<dbReference type="Gene3D" id="6.10.140.2220">
    <property type="match status" value="1"/>
</dbReference>
<dbReference type="SUPFAM" id="SSF144232">
    <property type="entry name" value="HIT/MYND zinc finger-like"/>
    <property type="match status" value="1"/>
</dbReference>
<dbReference type="InterPro" id="IPR052452">
    <property type="entry name" value="Ankyrin-MYND_dom_contain_2"/>
</dbReference>
<dbReference type="Pfam" id="PF12796">
    <property type="entry name" value="Ank_2"/>
    <property type="match status" value="1"/>
</dbReference>
<feature type="repeat" description="ANK" evidence="9">
    <location>
        <begin position="77"/>
        <end position="109"/>
    </location>
</feature>
<keyword evidence="7" id="KW-0969">Cilium</keyword>
<evidence type="ECO:0000259" key="12">
    <source>
        <dbReference type="PROSITE" id="PS50865"/>
    </source>
</evidence>
<keyword evidence="5" id="KW-0862">Zinc</keyword>
<feature type="region of interest" description="Disordered" evidence="11">
    <location>
        <begin position="380"/>
        <end position="434"/>
    </location>
</feature>
<dbReference type="Pfam" id="PF01753">
    <property type="entry name" value="zf-MYND"/>
    <property type="match status" value="1"/>
</dbReference>
<comment type="subcellular location">
    <subcellularLocation>
        <location evidence="1">Cell projection</location>
        <location evidence="1">Cilium</location>
    </subcellularLocation>
</comment>
<evidence type="ECO:0000256" key="4">
    <source>
        <dbReference type="ARBA" id="ARBA00022771"/>
    </source>
</evidence>
<evidence type="ECO:0000256" key="11">
    <source>
        <dbReference type="SAM" id="MobiDB-lite"/>
    </source>
</evidence>
<name>A0AAE1PQ07_9EUCA</name>
<gene>
    <name evidence="13" type="ORF">Pmani_016602</name>
</gene>
<dbReference type="PANTHER" id="PTHR24150">
    <property type="entry name" value="ANKYRIN REPEAT AND MYND DOMAIN-CONTAINING PROTEIN 2"/>
    <property type="match status" value="1"/>
</dbReference>
<evidence type="ECO:0000256" key="5">
    <source>
        <dbReference type="ARBA" id="ARBA00022833"/>
    </source>
</evidence>
<evidence type="ECO:0000256" key="7">
    <source>
        <dbReference type="ARBA" id="ARBA00023069"/>
    </source>
</evidence>
<dbReference type="SMART" id="SM00248">
    <property type="entry name" value="ANK"/>
    <property type="match status" value="3"/>
</dbReference>
<sequence length="434" mass="49727">MPQDEGDKAPPPEIIQMVNVEDVTAIKNLLLKGEAKVNEEDSSGMTPLHHAAYKGNVELCKLLISHDADVNSDSHDHRYSPLHFAALSGNTECCQQLLTAGAKSYHTNTLGRTATQMAAFVGNHAIVALINNYVPMSDVMQHSKPSGLEKEAKIPPSLAKPLYELIMQVNLHPVRIALHLESSKELQNNITKAWRLLDYMCDKESKRPENVNEVISMKFHYLAFVLKTLEKEMQKLEPGTMEQDTAKDTSLFDSIIRKWLKGRPTDGFEEYLEYFIRDAVKSFPFVEMPLFMQLVRNMTGGKFGETSALCILSGCINGQRAFQDDKACSTCGHEEKDLKKCSKCKMAQYCNRCCQKLHWPIHKKFCDMLLVEYKKQQKQLEEEMKREEQEKQEEAEERRLEEEKMRLQEEKQKEEEGDGEEKCENKDVKEGKEE</sequence>
<evidence type="ECO:0000256" key="8">
    <source>
        <dbReference type="ARBA" id="ARBA00023273"/>
    </source>
</evidence>
<feature type="compositionally biased region" description="Basic and acidic residues" evidence="11">
    <location>
        <begin position="396"/>
        <end position="434"/>
    </location>
</feature>
<proteinExistence type="predicted"/>
<dbReference type="PANTHER" id="PTHR24150:SF8">
    <property type="entry name" value="ANKYRIN REPEAT AND MYND DOMAIN-CONTAINING PROTEIN 2"/>
    <property type="match status" value="1"/>
</dbReference>
<evidence type="ECO:0000313" key="13">
    <source>
        <dbReference type="EMBL" id="KAK4311936.1"/>
    </source>
</evidence>
<keyword evidence="14" id="KW-1185">Reference proteome</keyword>
<evidence type="ECO:0000256" key="2">
    <source>
        <dbReference type="ARBA" id="ARBA00022723"/>
    </source>
</evidence>
<dbReference type="InterPro" id="IPR002110">
    <property type="entry name" value="Ankyrin_rpt"/>
</dbReference>
<keyword evidence="6 9" id="KW-0040">ANK repeat</keyword>